<reference evidence="1 2" key="1">
    <citation type="submission" date="2015-09" db="EMBL/GenBank/DDBJ databases">
        <title>Aphanizomenon flos-aquae WA102.</title>
        <authorList>
            <person name="Driscoll C."/>
        </authorList>
    </citation>
    <scope>NUCLEOTIDE SEQUENCE [LARGE SCALE GENOMIC DNA]</scope>
    <source>
        <strain evidence="1">WA102</strain>
    </source>
</reference>
<accession>A0A1B7X5B0</accession>
<comment type="caution">
    <text evidence="1">The sequence shown here is derived from an EMBL/GenBank/DDBJ whole genome shotgun (WGS) entry which is preliminary data.</text>
</comment>
<name>A0A1B7X5B0_APHFL</name>
<dbReference type="Proteomes" id="UP000092093">
    <property type="component" value="Unassembled WGS sequence"/>
</dbReference>
<dbReference type="AlphaFoldDB" id="A0A1B7X5B0"/>
<organism evidence="1 2">
    <name type="scientific">Aphanizomenon flos-aquae WA102</name>
    <dbReference type="NCBI Taxonomy" id="1710896"/>
    <lineage>
        <taxon>Bacteria</taxon>
        <taxon>Bacillati</taxon>
        <taxon>Cyanobacteriota</taxon>
        <taxon>Cyanophyceae</taxon>
        <taxon>Nostocales</taxon>
        <taxon>Aphanizomenonaceae</taxon>
        <taxon>Aphanizomenon</taxon>
    </lineage>
</organism>
<protein>
    <recommendedName>
        <fullName evidence="3">Transcriptional regulator</fullName>
    </recommendedName>
</protein>
<evidence type="ECO:0000313" key="2">
    <source>
        <dbReference type="Proteomes" id="UP000092093"/>
    </source>
</evidence>
<evidence type="ECO:0008006" key="3">
    <source>
        <dbReference type="Google" id="ProtNLM"/>
    </source>
</evidence>
<proteinExistence type="predicted"/>
<evidence type="ECO:0000313" key="1">
    <source>
        <dbReference type="EMBL" id="OBQ44559.1"/>
    </source>
</evidence>
<sequence length="79" mass="8934">MSANTWADLIANTQAGNPDDVPEGFQTSKSLSAELNIPCRTLRTKLEFLLKDGKVEKKNFRINHPMKGLHSTPHYRIIK</sequence>
<gene>
    <name evidence="1" type="ORF">AN484_06650</name>
</gene>
<dbReference type="EMBL" id="LJOW01000020">
    <property type="protein sequence ID" value="OBQ44559.1"/>
    <property type="molecule type" value="Genomic_DNA"/>
</dbReference>